<organism evidence="2 3">
    <name type="scientific">Armillaria gallica</name>
    <name type="common">Bulbous honey fungus</name>
    <name type="synonym">Armillaria bulbosa</name>
    <dbReference type="NCBI Taxonomy" id="47427"/>
    <lineage>
        <taxon>Eukaryota</taxon>
        <taxon>Fungi</taxon>
        <taxon>Dikarya</taxon>
        <taxon>Basidiomycota</taxon>
        <taxon>Agaricomycotina</taxon>
        <taxon>Agaricomycetes</taxon>
        <taxon>Agaricomycetidae</taxon>
        <taxon>Agaricales</taxon>
        <taxon>Marasmiineae</taxon>
        <taxon>Physalacriaceae</taxon>
        <taxon>Armillaria</taxon>
    </lineage>
</organism>
<keyword evidence="1" id="KW-1133">Transmembrane helix</keyword>
<evidence type="ECO:0000313" key="3">
    <source>
        <dbReference type="Proteomes" id="UP000217790"/>
    </source>
</evidence>
<gene>
    <name evidence="2" type="ORF">ARMGADRAFT_1037038</name>
</gene>
<evidence type="ECO:0008006" key="4">
    <source>
        <dbReference type="Google" id="ProtNLM"/>
    </source>
</evidence>
<feature type="transmembrane region" description="Helical" evidence="1">
    <location>
        <begin position="6"/>
        <end position="24"/>
    </location>
</feature>
<sequence>MATILSLTHIVFFYLAISCLLYSMTLNRKNKVVAAHCFFRIHPHCCKFVRVLKIVGDHQRIGGGLRAFVEYMSTGQWQILKLEDVDFSSSGNVDVFGICRLFRTISMDGCYYNDDQFNTFYLASPSLQNLSVGRCTSCKYRGLSTDASSLVTSSAAARFYDGITSRLLHGPAGLKTLFYRAEYGFPEDMLTNKTFWPTVSHSLATLLTLHMRVYSDTLNVTQKFITAAGDSLTVLEVIIFPESILPPESCYNLSASPSLQHLLLAETSNNVDIFLTPLKTLLLSNSLHRLQLYIAVVDGEFEEAKWKALSSILQDTKKFPTLTIHVYLYVWSIGNRMEVQPVRDIMDSIQEVLGKKRIEYQKCHVPRYP</sequence>
<dbReference type="EMBL" id="KZ293697">
    <property type="protein sequence ID" value="PBK84548.1"/>
    <property type="molecule type" value="Genomic_DNA"/>
</dbReference>
<accession>A0A2H3D191</accession>
<dbReference type="Proteomes" id="UP000217790">
    <property type="component" value="Unassembled WGS sequence"/>
</dbReference>
<keyword evidence="1" id="KW-0812">Transmembrane</keyword>
<evidence type="ECO:0000313" key="2">
    <source>
        <dbReference type="EMBL" id="PBK84548.1"/>
    </source>
</evidence>
<keyword evidence="1" id="KW-0472">Membrane</keyword>
<dbReference type="InParanoid" id="A0A2H3D191"/>
<keyword evidence="3" id="KW-1185">Reference proteome</keyword>
<proteinExistence type="predicted"/>
<protein>
    <recommendedName>
        <fullName evidence="4">F-box domain-containing protein</fullName>
    </recommendedName>
</protein>
<name>A0A2H3D191_ARMGA</name>
<evidence type="ECO:0000256" key="1">
    <source>
        <dbReference type="SAM" id="Phobius"/>
    </source>
</evidence>
<reference evidence="3" key="1">
    <citation type="journal article" date="2017" name="Nat. Ecol. Evol.">
        <title>Genome expansion and lineage-specific genetic innovations in the forest pathogenic fungi Armillaria.</title>
        <authorList>
            <person name="Sipos G."/>
            <person name="Prasanna A.N."/>
            <person name="Walter M.C."/>
            <person name="O'Connor E."/>
            <person name="Balint B."/>
            <person name="Krizsan K."/>
            <person name="Kiss B."/>
            <person name="Hess J."/>
            <person name="Varga T."/>
            <person name="Slot J."/>
            <person name="Riley R."/>
            <person name="Boka B."/>
            <person name="Rigling D."/>
            <person name="Barry K."/>
            <person name="Lee J."/>
            <person name="Mihaltcheva S."/>
            <person name="LaButti K."/>
            <person name="Lipzen A."/>
            <person name="Waldron R."/>
            <person name="Moloney N.M."/>
            <person name="Sperisen C."/>
            <person name="Kredics L."/>
            <person name="Vagvoelgyi C."/>
            <person name="Patrignani A."/>
            <person name="Fitzpatrick D."/>
            <person name="Nagy I."/>
            <person name="Doyle S."/>
            <person name="Anderson J.B."/>
            <person name="Grigoriev I.V."/>
            <person name="Gueldener U."/>
            <person name="Muensterkoetter M."/>
            <person name="Nagy L.G."/>
        </authorList>
    </citation>
    <scope>NUCLEOTIDE SEQUENCE [LARGE SCALE GENOMIC DNA]</scope>
    <source>
        <strain evidence="3">Ar21-2</strain>
    </source>
</reference>
<dbReference type="AlphaFoldDB" id="A0A2H3D191"/>
<dbReference type="SUPFAM" id="SSF52047">
    <property type="entry name" value="RNI-like"/>
    <property type="match status" value="1"/>
</dbReference>